<dbReference type="Pfam" id="PF00892">
    <property type="entry name" value="EamA"/>
    <property type="match status" value="2"/>
</dbReference>
<organism evidence="3 4">
    <name type="scientific">Hippea maritima (strain ATCC 700847 / DSM 10411 / MH2)</name>
    <dbReference type="NCBI Taxonomy" id="760142"/>
    <lineage>
        <taxon>Bacteria</taxon>
        <taxon>Pseudomonadati</taxon>
        <taxon>Campylobacterota</taxon>
        <taxon>Desulfurellia</taxon>
        <taxon>Desulfurellales</taxon>
        <taxon>Hippeaceae</taxon>
        <taxon>Hippea</taxon>
    </lineage>
</organism>
<protein>
    <recommendedName>
        <fullName evidence="2">EamA domain-containing protein</fullName>
    </recommendedName>
</protein>
<dbReference type="InterPro" id="IPR037185">
    <property type="entry name" value="EmrE-like"/>
</dbReference>
<feature type="transmembrane region" description="Helical" evidence="1">
    <location>
        <begin position="170"/>
        <end position="191"/>
    </location>
</feature>
<dbReference type="GO" id="GO:0016020">
    <property type="term" value="C:membrane"/>
    <property type="evidence" value="ECO:0007669"/>
    <property type="project" value="InterPro"/>
</dbReference>
<dbReference type="OrthoDB" id="5503147at2"/>
<feature type="domain" description="EamA" evidence="2">
    <location>
        <begin position="5"/>
        <end position="130"/>
    </location>
</feature>
<feature type="transmembrane region" description="Helical" evidence="1">
    <location>
        <begin position="233"/>
        <end position="252"/>
    </location>
</feature>
<evidence type="ECO:0000259" key="2">
    <source>
        <dbReference type="Pfam" id="PF00892"/>
    </source>
</evidence>
<dbReference type="Gene3D" id="1.10.3730.20">
    <property type="match status" value="1"/>
</dbReference>
<dbReference type="AlphaFoldDB" id="F2LXH1"/>
<evidence type="ECO:0000313" key="3">
    <source>
        <dbReference type="EMBL" id="AEA33157.1"/>
    </source>
</evidence>
<proteinExistence type="predicted"/>
<reference evidence="4" key="2">
    <citation type="submission" date="2011-03" db="EMBL/GenBank/DDBJ databases">
        <title>The complete genome of Hippea maritima DSM 10411.</title>
        <authorList>
            <consortium name="US DOE Joint Genome Institute (JGI-PGF)"/>
            <person name="Lucas S."/>
            <person name="Copeland A."/>
            <person name="Lapidus A."/>
            <person name="Bruce D."/>
            <person name="Goodwin L."/>
            <person name="Pitluck S."/>
            <person name="Peters L."/>
            <person name="Kyrpides N."/>
            <person name="Mavromatis K."/>
            <person name="Pagani I."/>
            <person name="Ivanova N."/>
            <person name="Mikhailova N."/>
            <person name="Lu M."/>
            <person name="Detter J.C."/>
            <person name="Tapia R."/>
            <person name="Han C."/>
            <person name="Land M."/>
            <person name="Hauser L."/>
            <person name="Markowitz V."/>
            <person name="Cheng J.-F."/>
            <person name="Hugenholtz P."/>
            <person name="Woyke T."/>
            <person name="Wu D."/>
            <person name="Spring S."/>
            <person name="Schroeder M."/>
            <person name="Brambilla E."/>
            <person name="Klenk H.-P."/>
            <person name="Eisen J.A."/>
        </authorList>
    </citation>
    <scope>NUCLEOTIDE SEQUENCE [LARGE SCALE GENOMIC DNA]</scope>
    <source>
        <strain evidence="4">ATCC 700847 / DSM 10411 / MH2</strain>
    </source>
</reference>
<dbReference type="EMBL" id="CP002606">
    <property type="protein sequence ID" value="AEA33157.1"/>
    <property type="molecule type" value="Genomic_DNA"/>
</dbReference>
<keyword evidence="1" id="KW-1133">Transmembrane helix</keyword>
<dbReference type="Proteomes" id="UP000008139">
    <property type="component" value="Chromosome"/>
</dbReference>
<keyword evidence="1" id="KW-0472">Membrane</keyword>
<evidence type="ECO:0000256" key="1">
    <source>
        <dbReference type="SAM" id="Phobius"/>
    </source>
</evidence>
<dbReference type="InParanoid" id="F2LXH1"/>
<keyword evidence="4" id="KW-1185">Reference proteome</keyword>
<feature type="transmembrane region" description="Helical" evidence="1">
    <location>
        <begin position="31"/>
        <end position="51"/>
    </location>
</feature>
<sequence length="289" mass="31316">MDKKIGYLSAVLAALFMGSLGVFVKAVDIDAFVLTAFRLGIPVVVLFLLLILKRVRFGLPSKATIASGVFLSLTIIFYIQSIKSTSMSLSVLLLYLGPQIAAVGGVFFLKEKLSGFDLLCLGLAMAGLITTLEFRFSLDRLSSFVYGLLSGLSYGLLIVSNRAIKQRDDLLSISFSQFIAGFLTILPFLVILKPSFSLSMGDLAVVLAMSLVCGLFAIMLMINAIGHLKAAEYGILSYLEIFFAVMFGFLFFKEDLNLYKIVGGLMIVASGILQTLKSQLTKGVFNGNS</sequence>
<evidence type="ECO:0000313" key="4">
    <source>
        <dbReference type="Proteomes" id="UP000008139"/>
    </source>
</evidence>
<dbReference type="HOGENOM" id="CLU_033863_15_2_7"/>
<name>F2LXH1_HIPMA</name>
<feature type="domain" description="EamA" evidence="2">
    <location>
        <begin position="145"/>
        <end position="272"/>
    </location>
</feature>
<dbReference type="eggNOG" id="COG0697">
    <property type="taxonomic scope" value="Bacteria"/>
</dbReference>
<dbReference type="InterPro" id="IPR000620">
    <property type="entry name" value="EamA_dom"/>
</dbReference>
<gene>
    <name evidence="3" type="ordered locus">Hipma_0178</name>
</gene>
<feature type="transmembrane region" description="Helical" evidence="1">
    <location>
        <begin position="116"/>
        <end position="138"/>
    </location>
</feature>
<feature type="transmembrane region" description="Helical" evidence="1">
    <location>
        <begin position="144"/>
        <end position="163"/>
    </location>
</feature>
<dbReference type="PANTHER" id="PTHR22911:SF102">
    <property type="entry name" value="MEMBRANE PROTEIN"/>
    <property type="match status" value="1"/>
</dbReference>
<dbReference type="STRING" id="760142.Hipma_0178"/>
<dbReference type="SUPFAM" id="SSF103481">
    <property type="entry name" value="Multidrug resistance efflux transporter EmrE"/>
    <property type="match status" value="2"/>
</dbReference>
<feature type="transmembrane region" description="Helical" evidence="1">
    <location>
        <begin position="203"/>
        <end position="226"/>
    </location>
</feature>
<dbReference type="PANTHER" id="PTHR22911">
    <property type="entry name" value="ACYL-MALONYL CONDENSING ENZYME-RELATED"/>
    <property type="match status" value="1"/>
</dbReference>
<keyword evidence="1" id="KW-0812">Transmembrane</keyword>
<dbReference type="RefSeq" id="WP_013681202.1">
    <property type="nucleotide sequence ID" value="NC_015318.1"/>
</dbReference>
<reference evidence="3 4" key="1">
    <citation type="journal article" date="2011" name="Stand. Genomic Sci.">
        <title>Complete genome sequence of the thermophilic sulfur-reducer Hippea maritima type strain (MH(2)).</title>
        <authorList>
            <person name="Huntemann M."/>
            <person name="Lu M."/>
            <person name="Nolan M."/>
            <person name="Lapidus A."/>
            <person name="Lucas S."/>
            <person name="Hammon N."/>
            <person name="Deshpande S."/>
            <person name="Cheng J.F."/>
            <person name="Tapia R."/>
            <person name="Han C."/>
            <person name="Goodwin L."/>
            <person name="Pitluck S."/>
            <person name="Liolios K."/>
            <person name="Pagani I."/>
            <person name="Ivanova N."/>
            <person name="Ovchinikova G."/>
            <person name="Pati A."/>
            <person name="Chen A."/>
            <person name="Palaniappan K."/>
            <person name="Land M."/>
            <person name="Hauser L."/>
            <person name="Jeffries C.D."/>
            <person name="Detter J.C."/>
            <person name="Brambilla E.M."/>
            <person name="Rohde M."/>
            <person name="Spring S."/>
            <person name="Goker M."/>
            <person name="Woyke T."/>
            <person name="Bristow J."/>
            <person name="Eisen J.A."/>
            <person name="Markowitz V."/>
            <person name="Hugenholtz P."/>
            <person name="Kyrpides N.C."/>
            <person name="Klenk H.P."/>
            <person name="Mavromatis K."/>
        </authorList>
    </citation>
    <scope>NUCLEOTIDE SEQUENCE [LARGE SCALE GENOMIC DNA]</scope>
    <source>
        <strain evidence="4">ATCC 700847 / DSM 10411 / MH2</strain>
    </source>
</reference>
<dbReference type="KEGG" id="hmr:Hipma_0178"/>
<accession>F2LXH1</accession>
<feature type="transmembrane region" description="Helical" evidence="1">
    <location>
        <begin position="63"/>
        <end position="81"/>
    </location>
</feature>
<feature type="transmembrane region" description="Helical" evidence="1">
    <location>
        <begin position="87"/>
        <end position="109"/>
    </location>
</feature>